<evidence type="ECO:0008006" key="5">
    <source>
        <dbReference type="Google" id="ProtNLM"/>
    </source>
</evidence>
<organism evidence="3 4">
    <name type="scientific">Bhargavaea cecembensis DSE10</name>
    <dbReference type="NCBI Taxonomy" id="1235279"/>
    <lineage>
        <taxon>Bacteria</taxon>
        <taxon>Bacillati</taxon>
        <taxon>Bacillota</taxon>
        <taxon>Bacilli</taxon>
        <taxon>Bacillales</taxon>
        <taxon>Caryophanaceae</taxon>
        <taxon>Bhargavaea</taxon>
    </lineage>
</organism>
<keyword evidence="4" id="KW-1185">Reference proteome</keyword>
<dbReference type="Proteomes" id="UP000011919">
    <property type="component" value="Unassembled WGS sequence"/>
</dbReference>
<sequence length="412" mass="44334">MSNDNWRDEEVGRWLKSVPKPEDMRSREDILSRLKDDPRLREKQPSRNRKWIPAGVAAAALLAAGILIPSMMDGGSEMSMNDSATEQAEDAAQMATESGSRMETGSVEDSRALPDKSNDEGNELFSADTSMDGQVSGAVYPDKLNGIVPFRIGLVAAANVIPVTILIPEETIGADFGGKMPGQVELYNRYAPQIDEEALGFDDYHPYDANVSGAGGEVTLTLSGGHSYDIASASIGAFTESVQETFGSEESVRLLDEGGAPAEFDQIGPFPEIPLEREGAVYFAYEKNDGSTVLAPDRHLGPAGPAEAIGLMKNRTNDLYEPVVPEDADFTVELPGDGDGDVMTVRFKEPFDFSGMEAQDAARMIDGMALTAAEYELRVRFENAVNPPDGYRLEEALPLPAGPNGMNLVTGN</sequence>
<evidence type="ECO:0000313" key="3">
    <source>
        <dbReference type="EMBL" id="EMR07434.1"/>
    </source>
</evidence>
<feature type="compositionally biased region" description="Basic and acidic residues" evidence="1">
    <location>
        <begin position="1"/>
        <end position="45"/>
    </location>
</feature>
<evidence type="ECO:0000313" key="4">
    <source>
        <dbReference type="Proteomes" id="UP000011919"/>
    </source>
</evidence>
<reference evidence="3 4" key="1">
    <citation type="journal article" date="2013" name="Genome Announc.">
        <title>Draft Genome Sequence of Bhargavaea cecembensis Strain DSE10T, Isolated from a Deep-Sea Sediment Sample Collected at a Depth of 5,904 m from the Chagos-Laccadive Ridge System in the Indian Ocean.</title>
        <authorList>
            <person name="Shivaji S."/>
            <person name="Ara S."/>
            <person name="Begum Z."/>
            <person name="Ruth M."/>
            <person name="Singh A."/>
            <person name="Kumar Pinnaka A."/>
        </authorList>
    </citation>
    <scope>NUCLEOTIDE SEQUENCE [LARGE SCALE GENOMIC DNA]</scope>
    <source>
        <strain evidence="3 4">DSE10</strain>
    </source>
</reference>
<feature type="region of interest" description="Disordered" evidence="1">
    <location>
        <begin position="1"/>
        <end position="47"/>
    </location>
</feature>
<dbReference type="OrthoDB" id="2965336at2"/>
<evidence type="ECO:0000256" key="1">
    <source>
        <dbReference type="SAM" id="MobiDB-lite"/>
    </source>
</evidence>
<keyword evidence="2" id="KW-1133">Transmembrane helix</keyword>
<dbReference type="EMBL" id="AOFT01000002">
    <property type="protein sequence ID" value="EMR07434.1"/>
    <property type="molecule type" value="Genomic_DNA"/>
</dbReference>
<dbReference type="eggNOG" id="ENOG502ZBM9">
    <property type="taxonomic scope" value="Bacteria"/>
</dbReference>
<keyword evidence="2" id="KW-0472">Membrane</keyword>
<keyword evidence="2" id="KW-0812">Transmembrane</keyword>
<accession>M7PAB6</accession>
<comment type="caution">
    <text evidence="3">The sequence shown here is derived from an EMBL/GenBank/DDBJ whole genome shotgun (WGS) entry which is preliminary data.</text>
</comment>
<dbReference type="AlphaFoldDB" id="M7PAB6"/>
<feature type="compositionally biased region" description="Basic and acidic residues" evidence="1">
    <location>
        <begin position="108"/>
        <end position="119"/>
    </location>
</feature>
<feature type="region of interest" description="Disordered" evidence="1">
    <location>
        <begin position="77"/>
        <end position="129"/>
    </location>
</feature>
<evidence type="ECO:0000256" key="2">
    <source>
        <dbReference type="SAM" id="Phobius"/>
    </source>
</evidence>
<name>M7PAB6_9BACL</name>
<feature type="transmembrane region" description="Helical" evidence="2">
    <location>
        <begin position="51"/>
        <end position="72"/>
    </location>
</feature>
<dbReference type="STRING" id="1235279.C772_00450"/>
<gene>
    <name evidence="3" type="ORF">C772_00450</name>
</gene>
<protein>
    <recommendedName>
        <fullName evidence="5">Sigma-X negative effector</fullName>
    </recommendedName>
</protein>
<dbReference type="RefSeq" id="WP_008297034.1">
    <property type="nucleotide sequence ID" value="NZ_AOFT01000002.1"/>
</dbReference>
<proteinExistence type="predicted"/>